<dbReference type="InterPro" id="IPR003033">
    <property type="entry name" value="SCP2_sterol-bd_dom"/>
</dbReference>
<keyword evidence="3" id="KW-0560">Oxidoreductase</keyword>
<dbReference type="PANTHER" id="PTHR42808">
    <property type="entry name" value="HYDROXYSTEROID DEHYDROGENASE-LIKE PROTEIN 2"/>
    <property type="match status" value="1"/>
</dbReference>
<name>A0A2P6MGK6_ALKUR</name>
<reference evidence="5 6" key="1">
    <citation type="submission" date="2018-03" db="EMBL/GenBank/DDBJ databases">
        <title>Bacillus urumqiensis sp. nov., a moderately haloalkaliphilic bacterium isolated from a salt lake.</title>
        <authorList>
            <person name="Zhao B."/>
            <person name="Liao Z."/>
        </authorList>
    </citation>
    <scope>NUCLEOTIDE SEQUENCE [LARGE SCALE GENOMIC DNA]</scope>
    <source>
        <strain evidence="5 6">BZ-SZ-XJ18</strain>
    </source>
</reference>
<dbReference type="PANTHER" id="PTHR42808:SF3">
    <property type="entry name" value="HYDROXYSTEROID DEHYDROGENASE-LIKE PROTEIN 2"/>
    <property type="match status" value="1"/>
</dbReference>
<keyword evidence="6" id="KW-1185">Reference proteome</keyword>
<dbReference type="RefSeq" id="WP_105959264.1">
    <property type="nucleotide sequence ID" value="NZ_PVNS01000008.1"/>
</dbReference>
<evidence type="ECO:0000256" key="1">
    <source>
        <dbReference type="ARBA" id="ARBA00006484"/>
    </source>
</evidence>
<evidence type="ECO:0000313" key="5">
    <source>
        <dbReference type="EMBL" id="PRO65425.1"/>
    </source>
</evidence>
<gene>
    <name evidence="5" type="ORF">C6I21_09705</name>
</gene>
<protein>
    <recommendedName>
        <fullName evidence="4">SCP2 domain-containing protein</fullName>
    </recommendedName>
</protein>
<sequence length="111" mass="13042">MTIEETLRQFTMRMEADPEPIRTLQYTYEFIISDDPDGVYQLDINQGSATYYKERKKEPDLSLEMDQKHFEKLADGDLNAAMAYMTGKLKVHGEVRHALKFQELIKKYRSS</sequence>
<keyword evidence="2" id="KW-0521">NADP</keyword>
<dbReference type="SUPFAM" id="SSF55718">
    <property type="entry name" value="SCP-like"/>
    <property type="match status" value="1"/>
</dbReference>
<evidence type="ECO:0000313" key="6">
    <source>
        <dbReference type="Proteomes" id="UP000243650"/>
    </source>
</evidence>
<dbReference type="EMBL" id="PVNS01000008">
    <property type="protein sequence ID" value="PRO65425.1"/>
    <property type="molecule type" value="Genomic_DNA"/>
</dbReference>
<dbReference type="InterPro" id="IPR051935">
    <property type="entry name" value="HSDL2"/>
</dbReference>
<dbReference type="Gene3D" id="3.30.1050.10">
    <property type="entry name" value="SCP2 sterol-binding domain"/>
    <property type="match status" value="1"/>
</dbReference>
<feature type="domain" description="SCP2" evidence="4">
    <location>
        <begin position="13"/>
        <end position="106"/>
    </location>
</feature>
<evidence type="ECO:0000256" key="3">
    <source>
        <dbReference type="ARBA" id="ARBA00023002"/>
    </source>
</evidence>
<comment type="caution">
    <text evidence="5">The sequence shown here is derived from an EMBL/GenBank/DDBJ whole genome shotgun (WGS) entry which is preliminary data.</text>
</comment>
<dbReference type="Pfam" id="PF02036">
    <property type="entry name" value="SCP2"/>
    <property type="match status" value="1"/>
</dbReference>
<dbReference type="InterPro" id="IPR036527">
    <property type="entry name" value="SCP2_sterol-bd_dom_sf"/>
</dbReference>
<proteinExistence type="inferred from homology"/>
<organism evidence="5 6">
    <name type="scientific">Alkalicoccus urumqiensis</name>
    <name type="common">Bacillus urumqiensis</name>
    <dbReference type="NCBI Taxonomy" id="1548213"/>
    <lineage>
        <taxon>Bacteria</taxon>
        <taxon>Bacillati</taxon>
        <taxon>Bacillota</taxon>
        <taxon>Bacilli</taxon>
        <taxon>Bacillales</taxon>
        <taxon>Bacillaceae</taxon>
        <taxon>Alkalicoccus</taxon>
    </lineage>
</organism>
<dbReference type="GO" id="GO:0016491">
    <property type="term" value="F:oxidoreductase activity"/>
    <property type="evidence" value="ECO:0007669"/>
    <property type="project" value="UniProtKB-KW"/>
</dbReference>
<accession>A0A2P6MGK6</accession>
<dbReference type="Proteomes" id="UP000243650">
    <property type="component" value="Unassembled WGS sequence"/>
</dbReference>
<dbReference type="AlphaFoldDB" id="A0A2P6MGK6"/>
<evidence type="ECO:0000256" key="2">
    <source>
        <dbReference type="ARBA" id="ARBA00022857"/>
    </source>
</evidence>
<evidence type="ECO:0000259" key="4">
    <source>
        <dbReference type="Pfam" id="PF02036"/>
    </source>
</evidence>
<comment type="similarity">
    <text evidence="1">Belongs to the short-chain dehydrogenases/reductases (SDR) family.</text>
</comment>
<dbReference type="OrthoDB" id="9804656at2"/>